<evidence type="ECO:0000259" key="5">
    <source>
        <dbReference type="PROSITE" id="PS51352"/>
    </source>
</evidence>
<dbReference type="InterPro" id="IPR013766">
    <property type="entry name" value="Thioredoxin_domain"/>
</dbReference>
<sequence>MDLDITKEEFEAFFNEPDKLFVVDFHAVWCGPCKVIGPVIEELAEDYKDRAIIRKINVDNQNEVAQQYGIRSIPTILFFKNGELVEKNVGQTSKLQLEEMIETHL</sequence>
<dbReference type="EMBL" id="OU342829">
    <property type="protein sequence ID" value="CAG7581608.1"/>
    <property type="molecule type" value="Genomic_DNA"/>
</dbReference>
<name>A0A8D9FR76_9VIRU</name>
<reference evidence="6" key="1">
    <citation type="submission" date="2021-06" db="EMBL/GenBank/DDBJ databases">
        <authorList>
            <person name="Gannon L."/>
            <person name="Redgwell R T."/>
            <person name="Michniewski S."/>
            <person name="Harrison D C."/>
            <person name="Millard A."/>
        </authorList>
    </citation>
    <scope>NUCLEOTIDE SEQUENCE</scope>
</reference>
<evidence type="ECO:0000256" key="1">
    <source>
        <dbReference type="ARBA" id="ARBA00022448"/>
    </source>
</evidence>
<protein>
    <submittedName>
        <fullName evidence="6">Putative host-like protein</fullName>
    </submittedName>
</protein>
<dbReference type="NCBIfam" id="TIGR01068">
    <property type="entry name" value="thioredoxin"/>
    <property type="match status" value="1"/>
</dbReference>
<dbReference type="InterPro" id="IPR017937">
    <property type="entry name" value="Thioredoxin_CS"/>
</dbReference>
<dbReference type="FunFam" id="3.40.30.10:FF:000001">
    <property type="entry name" value="Thioredoxin"/>
    <property type="match status" value="1"/>
</dbReference>
<dbReference type="Pfam" id="PF00085">
    <property type="entry name" value="Thioredoxin"/>
    <property type="match status" value="1"/>
</dbReference>
<keyword evidence="4" id="KW-0676">Redox-active center</keyword>
<keyword evidence="1" id="KW-0813">Transport</keyword>
<organism evidence="6">
    <name type="scientific">uncultured marine phage</name>
    <dbReference type="NCBI Taxonomy" id="707152"/>
    <lineage>
        <taxon>Viruses</taxon>
        <taxon>environmental samples</taxon>
    </lineage>
</organism>
<evidence type="ECO:0000256" key="3">
    <source>
        <dbReference type="ARBA" id="ARBA00023157"/>
    </source>
</evidence>
<accession>A0A8D9FR76</accession>
<dbReference type="PROSITE" id="PS00194">
    <property type="entry name" value="THIOREDOXIN_1"/>
    <property type="match status" value="1"/>
</dbReference>
<dbReference type="InterPro" id="IPR005746">
    <property type="entry name" value="Thioredoxin"/>
</dbReference>
<proteinExistence type="predicted"/>
<evidence type="ECO:0000256" key="4">
    <source>
        <dbReference type="ARBA" id="ARBA00023284"/>
    </source>
</evidence>
<keyword evidence="2" id="KW-0249">Electron transport</keyword>
<dbReference type="CDD" id="cd02947">
    <property type="entry name" value="TRX_family"/>
    <property type="match status" value="1"/>
</dbReference>
<feature type="domain" description="Thioredoxin" evidence="5">
    <location>
        <begin position="1"/>
        <end position="105"/>
    </location>
</feature>
<dbReference type="InterPro" id="IPR036249">
    <property type="entry name" value="Thioredoxin-like_sf"/>
</dbReference>
<dbReference type="GO" id="GO:0015035">
    <property type="term" value="F:protein-disulfide reductase activity"/>
    <property type="evidence" value="ECO:0007669"/>
    <property type="project" value="InterPro"/>
</dbReference>
<dbReference type="PRINTS" id="PR00421">
    <property type="entry name" value="THIOREDOXIN"/>
</dbReference>
<dbReference type="PIRSF" id="PIRSF000077">
    <property type="entry name" value="Thioredoxin"/>
    <property type="match status" value="1"/>
</dbReference>
<dbReference type="PANTHER" id="PTHR45663:SF11">
    <property type="entry name" value="GEO12009P1"/>
    <property type="match status" value="1"/>
</dbReference>
<dbReference type="SUPFAM" id="SSF52833">
    <property type="entry name" value="Thioredoxin-like"/>
    <property type="match status" value="1"/>
</dbReference>
<dbReference type="PANTHER" id="PTHR45663">
    <property type="entry name" value="GEO12009P1"/>
    <property type="match status" value="1"/>
</dbReference>
<evidence type="ECO:0000313" key="6">
    <source>
        <dbReference type="EMBL" id="CAG7581608.1"/>
    </source>
</evidence>
<keyword evidence="3" id="KW-1015">Disulfide bond</keyword>
<dbReference type="PROSITE" id="PS51352">
    <property type="entry name" value="THIOREDOXIN_2"/>
    <property type="match status" value="1"/>
</dbReference>
<dbReference type="Gene3D" id="3.40.30.10">
    <property type="entry name" value="Glutaredoxin"/>
    <property type="match status" value="1"/>
</dbReference>
<evidence type="ECO:0000256" key="2">
    <source>
        <dbReference type="ARBA" id="ARBA00022982"/>
    </source>
</evidence>
<gene>
    <name evidence="6" type="ORF">SLAVMIC_00926</name>
</gene>